<evidence type="ECO:0000256" key="7">
    <source>
        <dbReference type="ARBA" id="ARBA00022840"/>
    </source>
</evidence>
<evidence type="ECO:0000256" key="8">
    <source>
        <dbReference type="ARBA" id="ARBA00022842"/>
    </source>
</evidence>
<dbReference type="Pfam" id="PF09249">
    <property type="entry name" value="tRNA_NucTransf2"/>
    <property type="match status" value="1"/>
</dbReference>
<dbReference type="GO" id="GO:0001680">
    <property type="term" value="P:tRNA 3'-terminal CCA addition"/>
    <property type="evidence" value="ECO:0007669"/>
    <property type="project" value="UniProtKB-UniRule"/>
</dbReference>
<dbReference type="Gene3D" id="3.30.460.10">
    <property type="entry name" value="Beta Polymerase, domain 2"/>
    <property type="match status" value="1"/>
</dbReference>
<feature type="domain" description="tRNA nucleotidyltransferase substrate binding" evidence="12">
    <location>
        <begin position="158"/>
        <end position="273"/>
    </location>
</feature>
<dbReference type="GO" id="GO:0004810">
    <property type="term" value="F:CCA tRNA nucleotidyltransferase activity"/>
    <property type="evidence" value="ECO:0007669"/>
    <property type="project" value="UniProtKB-UniRule"/>
</dbReference>
<dbReference type="GeneID" id="9752764"/>
<dbReference type="NCBIfam" id="TIGR03671">
    <property type="entry name" value="cca_archaeal"/>
    <property type="match status" value="1"/>
</dbReference>
<feature type="binding site" evidence="10">
    <location>
        <position position="163"/>
    </location>
    <ligand>
        <name>ATP</name>
        <dbReference type="ChEBI" id="CHEBI:30616"/>
    </ligand>
</feature>
<dbReference type="InterPro" id="IPR015329">
    <property type="entry name" value="tRNA_NucTransf2"/>
</dbReference>
<dbReference type="HAMAP" id="MF_01264">
    <property type="entry name" value="CCA_arch"/>
    <property type="match status" value="1"/>
</dbReference>
<keyword evidence="3 10" id="KW-0548">Nucleotidyltransferase</keyword>
<dbReference type="AlphaFoldDB" id="E1QV00"/>
<dbReference type="Gene3D" id="3.30.70.590">
    <property type="entry name" value="Poly(A) polymerase predicted RNA binding domain"/>
    <property type="match status" value="1"/>
</dbReference>
<feature type="binding site" evidence="10">
    <location>
        <position position="144"/>
    </location>
    <ligand>
        <name>ATP</name>
        <dbReference type="ChEBI" id="CHEBI:30616"/>
    </ligand>
</feature>
<feature type="domain" description="CCA-adding enzyme C-terminal" evidence="13">
    <location>
        <begin position="297"/>
        <end position="421"/>
    </location>
</feature>
<feature type="binding site" evidence="10">
    <location>
        <position position="54"/>
    </location>
    <ligand>
        <name>CTP</name>
        <dbReference type="ChEBI" id="CHEBI:37563"/>
    </ligand>
</feature>
<dbReference type="eggNOG" id="arCOG04249">
    <property type="taxonomic scope" value="Archaea"/>
</dbReference>
<feature type="binding site" evidence="10">
    <location>
        <position position="144"/>
    </location>
    <ligand>
        <name>CTP</name>
        <dbReference type="ChEBI" id="CHEBI:37563"/>
    </ligand>
</feature>
<comment type="miscellaneous">
    <text evidence="10">A single active site specifically recognizes both ATP and CTP and is responsible for their addition.</text>
</comment>
<protein>
    <recommendedName>
        <fullName evidence="10">CCA-adding enzyme</fullName>
        <ecNumber evidence="10">2.7.7.72</ecNumber>
    </recommendedName>
    <alternativeName>
        <fullName evidence="10">CCA tRNA nucleotidyltransferase</fullName>
    </alternativeName>
    <alternativeName>
        <fullName evidence="10">tRNA CCA-pyrophosphorylase</fullName>
    </alternativeName>
    <alternativeName>
        <fullName evidence="10">tRNA adenylyl-/cytidylyl- transferase</fullName>
    </alternativeName>
    <alternativeName>
        <fullName evidence="10">tRNA nucleotidyltransferase</fullName>
    </alternativeName>
    <alternativeName>
        <fullName evidence="10">tRNA-NT</fullName>
    </alternativeName>
</protein>
<dbReference type="PANTHER" id="PTHR39643">
    <property type="entry name" value="CCA-ADDING ENZYME"/>
    <property type="match status" value="1"/>
</dbReference>
<keyword evidence="2 10" id="KW-0819">tRNA processing</keyword>
<evidence type="ECO:0000313" key="15">
    <source>
        <dbReference type="Proteomes" id="UP000006681"/>
    </source>
</evidence>
<keyword evidence="5 10" id="KW-0547">Nucleotide-binding</keyword>
<evidence type="ECO:0000313" key="14">
    <source>
        <dbReference type="EMBL" id="ADN51191.1"/>
    </source>
</evidence>
<dbReference type="EC" id="2.7.7.72" evidence="10"/>
<dbReference type="Pfam" id="PF01909">
    <property type="entry name" value="NTP_transf_2"/>
    <property type="match status" value="1"/>
</dbReference>
<evidence type="ECO:0000259" key="11">
    <source>
        <dbReference type="Pfam" id="PF01909"/>
    </source>
</evidence>
<keyword evidence="6 10" id="KW-0692">RNA repair</keyword>
<feature type="binding site" evidence="10">
    <location>
        <position position="163"/>
    </location>
    <ligand>
        <name>CTP</name>
        <dbReference type="ChEBI" id="CHEBI:37563"/>
    </ligand>
</feature>
<keyword evidence="8 10" id="KW-0460">Magnesium</keyword>
<dbReference type="Gene3D" id="3.30.70.1550">
    <property type="entry name" value="Archaeal tRNA CCA-adding enzyme catalytic domain"/>
    <property type="match status" value="1"/>
</dbReference>
<feature type="binding site" evidence="10">
    <location>
        <position position="172"/>
    </location>
    <ligand>
        <name>ATP</name>
        <dbReference type="ChEBI" id="CHEBI:30616"/>
    </ligand>
</feature>
<dbReference type="STRING" id="572478.Vdis_1819"/>
<organism evidence="14 15">
    <name type="scientific">Vulcanisaeta distributa (strain DSM 14429 / JCM 11212 / NBRC 100878 / IC-017)</name>
    <dbReference type="NCBI Taxonomy" id="572478"/>
    <lineage>
        <taxon>Archaea</taxon>
        <taxon>Thermoproteota</taxon>
        <taxon>Thermoprotei</taxon>
        <taxon>Thermoproteales</taxon>
        <taxon>Thermoproteaceae</taxon>
        <taxon>Vulcanisaeta</taxon>
    </lineage>
</organism>
<feature type="binding site" evidence="10">
    <location>
        <position position="172"/>
    </location>
    <ligand>
        <name>CTP</name>
        <dbReference type="ChEBI" id="CHEBI:37563"/>
    </ligand>
</feature>
<dbReference type="InterPro" id="IPR048833">
    <property type="entry name" value="CAA_C"/>
</dbReference>
<reference evidence="14 15" key="1">
    <citation type="journal article" date="2010" name="Stand. Genomic Sci.">
        <title>Complete genome sequence of Vulcanisaeta distributa type strain (IC-017).</title>
        <authorList>
            <person name="Mavromatis K."/>
            <person name="Sikorski J."/>
            <person name="Pabst E."/>
            <person name="Teshima H."/>
            <person name="Lapidus A."/>
            <person name="Lucas S."/>
            <person name="Nolan M."/>
            <person name="Glavina Del Rio T."/>
            <person name="Cheng J.F."/>
            <person name="Bruce D."/>
            <person name="Goodwin L."/>
            <person name="Pitluck S."/>
            <person name="Liolios K."/>
            <person name="Ivanova N."/>
            <person name="Mikhailova N."/>
            <person name="Pati A."/>
            <person name="Chen A."/>
            <person name="Palaniappan K."/>
            <person name="Land M."/>
            <person name="Hauser L."/>
            <person name="Chang Y.J."/>
            <person name="Jeffries C.D."/>
            <person name="Rohde M."/>
            <person name="Spring S."/>
            <person name="Goker M."/>
            <person name="Wirth R."/>
            <person name="Woyke T."/>
            <person name="Bristow J."/>
            <person name="Eisen J.A."/>
            <person name="Markowitz V."/>
            <person name="Hugenholtz P."/>
            <person name="Klenk H.P."/>
            <person name="Kyrpides N.C."/>
        </authorList>
    </citation>
    <scope>NUCLEOTIDE SEQUENCE [LARGE SCALE GENOMIC DNA]</scope>
    <source>
        <strain evidence="15">DSM 14429 / JCM 11212 / NBRC 100878 / IC-017</strain>
    </source>
</reference>
<dbReference type="InterPro" id="IPR008229">
    <property type="entry name" value="CCA-adding_arc"/>
</dbReference>
<evidence type="ECO:0000256" key="5">
    <source>
        <dbReference type="ARBA" id="ARBA00022741"/>
    </source>
</evidence>
<evidence type="ECO:0000256" key="4">
    <source>
        <dbReference type="ARBA" id="ARBA00022723"/>
    </source>
</evidence>
<comment type="catalytic activity">
    <reaction evidence="10">
        <text>a tRNA with a 3' CCA end + 2 CTP + ATP = a tRNA with a 3' CCACCA end + 3 diphosphate</text>
        <dbReference type="Rhea" id="RHEA:76235"/>
        <dbReference type="Rhea" id="RHEA-COMP:10468"/>
        <dbReference type="Rhea" id="RHEA-COMP:18655"/>
        <dbReference type="ChEBI" id="CHEBI:30616"/>
        <dbReference type="ChEBI" id="CHEBI:33019"/>
        <dbReference type="ChEBI" id="CHEBI:37563"/>
        <dbReference type="ChEBI" id="CHEBI:83071"/>
        <dbReference type="ChEBI" id="CHEBI:195187"/>
    </reaction>
</comment>
<dbReference type="Pfam" id="PF21133">
    <property type="entry name" value="CAA_C"/>
    <property type="match status" value="1"/>
</dbReference>
<dbReference type="Proteomes" id="UP000006681">
    <property type="component" value="Chromosome"/>
</dbReference>
<feature type="domain" description="Polymerase nucleotidyl transferase" evidence="11">
    <location>
        <begin position="34"/>
        <end position="141"/>
    </location>
</feature>
<dbReference type="KEGG" id="vdi:Vdis_1819"/>
<dbReference type="Gene3D" id="1.10.1410.30">
    <property type="entry name" value="CCA tRNA nucleotidyltransferase, domain 2"/>
    <property type="match status" value="1"/>
</dbReference>
<evidence type="ECO:0000259" key="13">
    <source>
        <dbReference type="Pfam" id="PF21133"/>
    </source>
</evidence>
<feature type="binding site" evidence="10">
    <location>
        <position position="68"/>
    </location>
    <ligand>
        <name>Mg(2+)</name>
        <dbReference type="ChEBI" id="CHEBI:18420"/>
    </ligand>
</feature>
<keyword evidence="7 10" id="KW-0067">ATP-binding</keyword>
<dbReference type="EMBL" id="CP002100">
    <property type="protein sequence ID" value="ADN51191.1"/>
    <property type="molecule type" value="Genomic_DNA"/>
</dbReference>
<dbReference type="InterPro" id="IPR011068">
    <property type="entry name" value="NuclTrfase_I-like_C"/>
</dbReference>
<reference evidence="15" key="2">
    <citation type="journal article" date="2010" name="Stand. Genomic Sci.">
        <title>Complete genome sequence of Vulcanisaeta distributa type strain (IC-017T).</title>
        <authorList>
            <person name="Mavromatis K."/>
            <person name="Sikorski J."/>
            <person name="Pabst E."/>
            <person name="Teshima H."/>
            <person name="Lapidus A."/>
            <person name="Lucas S."/>
            <person name="Nolan M."/>
            <person name="Glavina Del Rio T."/>
            <person name="Cheng J."/>
            <person name="Bruce D."/>
            <person name="Goodwin L."/>
            <person name="Pitluck S."/>
            <person name="Liolios K."/>
            <person name="Ivanova N."/>
            <person name="Mikhailova N."/>
            <person name="Pati A."/>
            <person name="Chen A."/>
            <person name="Palaniappan K."/>
            <person name="Land M."/>
            <person name="Hauser L."/>
            <person name="Chang Y."/>
            <person name="Jeffries C."/>
            <person name="Rohde M."/>
            <person name="Spring S."/>
            <person name="Goker M."/>
            <person name="Wirth R."/>
            <person name="Woyke T."/>
            <person name="Bristow J."/>
            <person name="Eisen J."/>
            <person name="Markowitz V."/>
            <person name="Hugenholtz P."/>
            <person name="Klenk H."/>
            <person name="Kyrpides N."/>
        </authorList>
    </citation>
    <scope>NUCLEOTIDE SEQUENCE [LARGE SCALE GENOMIC DNA]</scope>
    <source>
        <strain evidence="15">DSM 14429 / JCM 11212 / NBRC 100878 / IC-017</strain>
    </source>
</reference>
<dbReference type="GO" id="GO:0005524">
    <property type="term" value="F:ATP binding"/>
    <property type="evidence" value="ECO:0007669"/>
    <property type="project" value="UniProtKB-UniRule"/>
</dbReference>
<dbReference type="CDD" id="cd05400">
    <property type="entry name" value="NT_2-5OAS_ClassI-CCAase"/>
    <property type="match status" value="1"/>
</dbReference>
<dbReference type="InterPro" id="IPR006116">
    <property type="entry name" value="NT_2-5OAS_ClassI-CCAase"/>
</dbReference>
<evidence type="ECO:0000256" key="1">
    <source>
        <dbReference type="ARBA" id="ARBA00022679"/>
    </source>
</evidence>
<comment type="cofactor">
    <cofactor evidence="10">
        <name>Mg(2+)</name>
        <dbReference type="ChEBI" id="CHEBI:18420"/>
    </cofactor>
</comment>
<evidence type="ECO:0000256" key="2">
    <source>
        <dbReference type="ARBA" id="ARBA00022694"/>
    </source>
</evidence>
<dbReference type="GO" id="GO:0160016">
    <property type="term" value="F:CCACCA tRNA nucleotidyltransferase activity"/>
    <property type="evidence" value="ECO:0007669"/>
    <property type="project" value="RHEA"/>
</dbReference>
<sequence length="456" mass="52228">MNIEGVLSEAVRIVTPSPEERDRVINTANEVVRLLINGLSKRGYRDFDVTIQGSVAKDTWLPGDRDIDIFIILPKDYINRIKDGSITNDLINIAIENNINWNIKYAQHPYIQLLMNDFEIDVVPCIRINPGEKPLTAADRTPLHTEFINSRLGQRTTDVRLLKAFFKSVGIYGAEIKVQGFSGYVSELLIIYYGSFLNTIKAISNWSLKHVFIDMTGTYNEKDAIRRFKSPVIIIDPVDPSRNAAASISREVLATAIAASREFLRNPRIDFFMKAHRVTRPAWVLPTVIMRVPYPGNTSPDIVWGEIKKLMSSLNKNLRKLEFQVIRSMAWSDDKSTILLMISLSELELPPYELHEGPPVNSNAAEEFIRKYVNDPGVIGPFIRGSRWFVVRKRRFSDVIDAIKHLVSAMSLKHLRSSLNDAQYIKIKSINDLNNFEQTERVVIEEFLRSRPWWLD</sequence>
<evidence type="ECO:0000259" key="12">
    <source>
        <dbReference type="Pfam" id="PF09249"/>
    </source>
</evidence>
<comment type="subunit">
    <text evidence="10">Homodimer.</text>
</comment>
<dbReference type="OrthoDB" id="7378at2157"/>
<dbReference type="PANTHER" id="PTHR39643:SF1">
    <property type="entry name" value="CCA-ADDING ENZYME"/>
    <property type="match status" value="1"/>
</dbReference>
<dbReference type="InterPro" id="IPR002934">
    <property type="entry name" value="Polymerase_NTP_transf_dom"/>
</dbReference>
<evidence type="ECO:0000256" key="6">
    <source>
        <dbReference type="ARBA" id="ARBA00022800"/>
    </source>
</evidence>
<feature type="binding site" evidence="10">
    <location>
        <position position="121"/>
    </location>
    <ligand>
        <name>Mg(2+)</name>
        <dbReference type="ChEBI" id="CHEBI:18420"/>
    </ligand>
</feature>
<keyword evidence="9 10" id="KW-0694">RNA-binding</keyword>
<dbReference type="PIRSF" id="PIRSF005335">
    <property type="entry name" value="CCA_arch"/>
    <property type="match status" value="1"/>
</dbReference>
<keyword evidence="1 10" id="KW-0808">Transferase</keyword>
<proteinExistence type="inferred from homology"/>
<dbReference type="GO" id="GO:0042245">
    <property type="term" value="P:RNA repair"/>
    <property type="evidence" value="ECO:0007669"/>
    <property type="project" value="UniProtKB-KW"/>
</dbReference>
<gene>
    <name evidence="10" type="primary">cca</name>
    <name evidence="14" type="ordered locus">Vdis_1819</name>
</gene>
<dbReference type="InterPro" id="IPR043519">
    <property type="entry name" value="NT_sf"/>
</dbReference>
<dbReference type="SUPFAM" id="SSF55003">
    <property type="entry name" value="PAP/Archaeal CCA-adding enzyme, C-terminal domain"/>
    <property type="match status" value="1"/>
</dbReference>
<dbReference type="GO" id="GO:0000287">
    <property type="term" value="F:magnesium ion binding"/>
    <property type="evidence" value="ECO:0007669"/>
    <property type="project" value="UniProtKB-UniRule"/>
</dbReference>
<keyword evidence="4 10" id="KW-0479">Metal-binding</keyword>
<feature type="binding site" evidence="10">
    <location>
        <position position="57"/>
    </location>
    <ligand>
        <name>ATP</name>
        <dbReference type="ChEBI" id="CHEBI:30616"/>
    </ligand>
</feature>
<name>E1QV00_VULDI</name>
<evidence type="ECO:0000256" key="10">
    <source>
        <dbReference type="HAMAP-Rule" id="MF_01264"/>
    </source>
</evidence>
<dbReference type="GO" id="GO:0000049">
    <property type="term" value="F:tRNA binding"/>
    <property type="evidence" value="ECO:0007669"/>
    <property type="project" value="UniProtKB-UniRule"/>
</dbReference>
<feature type="binding site" evidence="10">
    <location>
        <position position="57"/>
    </location>
    <ligand>
        <name>CTP</name>
        <dbReference type="ChEBI" id="CHEBI:37563"/>
    </ligand>
</feature>
<evidence type="ECO:0000256" key="9">
    <source>
        <dbReference type="ARBA" id="ARBA00022884"/>
    </source>
</evidence>
<feature type="binding site" evidence="10">
    <location>
        <position position="66"/>
    </location>
    <ligand>
        <name>Mg(2+)</name>
        <dbReference type="ChEBI" id="CHEBI:18420"/>
    </ligand>
</feature>
<accession>E1QV00</accession>
<evidence type="ECO:0000256" key="3">
    <source>
        <dbReference type="ARBA" id="ARBA00022695"/>
    </source>
</evidence>
<feature type="binding site" evidence="10">
    <location>
        <position position="54"/>
    </location>
    <ligand>
        <name>ATP</name>
        <dbReference type="ChEBI" id="CHEBI:30616"/>
    </ligand>
</feature>
<dbReference type="SUPFAM" id="SSF81301">
    <property type="entry name" value="Nucleotidyltransferase"/>
    <property type="match status" value="1"/>
</dbReference>
<dbReference type="SUPFAM" id="SSF81631">
    <property type="entry name" value="PAP/OAS1 substrate-binding domain"/>
    <property type="match status" value="1"/>
</dbReference>
<comment type="similarity">
    <text evidence="10">Belongs to the tRNA nucleotidyltransferase/poly(A) polymerase family. Archaeal CCA-adding enzyme subfamily.</text>
</comment>
<comment type="function">
    <text evidence="10">Catalyzes the addition and repair of the essential 3'-terminal CCA sequence in tRNAs without using a nucleic acid template. Adds these three nucleotides in the order of C, C, and A to the tRNA nucleotide-73, using CTP and ATP as substrates and producing inorganic pyrophosphate. tRNA 3'-terminal CCA addition is required both for tRNA processing and repair. Also involved in tRNA surveillance by mediating tandem CCA addition to generate a CCACCA at the 3' terminus of unstable tRNAs. While stable tRNAs receive only 3'-terminal CCA, unstable tRNAs are marked with CCACCA and rapidly degraded.</text>
</comment>
<keyword evidence="15" id="KW-1185">Reference proteome</keyword>
<dbReference type="RefSeq" id="WP_013336916.1">
    <property type="nucleotide sequence ID" value="NC_014537.1"/>
</dbReference>
<dbReference type="InterPro" id="IPR042090">
    <property type="entry name" value="CCA_tRNA_nucleotrans_2"/>
</dbReference>
<dbReference type="HOGENOM" id="CLU_044679_1_0_2"/>
<comment type="catalytic activity">
    <reaction evidence="10">
        <text>a tRNA precursor + 2 CTP + ATP = a tRNA with a 3' CCA end + 3 diphosphate</text>
        <dbReference type="Rhea" id="RHEA:14433"/>
        <dbReference type="Rhea" id="RHEA-COMP:10465"/>
        <dbReference type="Rhea" id="RHEA-COMP:10468"/>
        <dbReference type="ChEBI" id="CHEBI:30616"/>
        <dbReference type="ChEBI" id="CHEBI:33019"/>
        <dbReference type="ChEBI" id="CHEBI:37563"/>
        <dbReference type="ChEBI" id="CHEBI:74896"/>
        <dbReference type="ChEBI" id="CHEBI:83071"/>
        <dbReference type="EC" id="2.7.7.72"/>
    </reaction>
</comment>